<dbReference type="RefSeq" id="WP_074940832.1">
    <property type="nucleotide sequence ID" value="NZ_CP031599.1"/>
</dbReference>
<evidence type="ECO:0000256" key="4">
    <source>
        <dbReference type="ARBA" id="ARBA00022989"/>
    </source>
</evidence>
<feature type="transmembrane region" description="Helical" evidence="6">
    <location>
        <begin position="33"/>
        <end position="54"/>
    </location>
</feature>
<dbReference type="Proteomes" id="UP000051401">
    <property type="component" value="Unassembled WGS sequence"/>
</dbReference>
<evidence type="ECO:0000313" key="10">
    <source>
        <dbReference type="Proteomes" id="UP000051401"/>
    </source>
</evidence>
<feature type="domain" description="EamA" evidence="7">
    <location>
        <begin position="151"/>
        <end position="285"/>
    </location>
</feature>
<evidence type="ECO:0000256" key="2">
    <source>
        <dbReference type="ARBA" id="ARBA00007362"/>
    </source>
</evidence>
<dbReference type="AlphaFoldDB" id="A0A0T5NTH4"/>
<feature type="transmembrane region" description="Helical" evidence="6">
    <location>
        <begin position="126"/>
        <end position="143"/>
    </location>
</feature>
<dbReference type="EMBL" id="LAXI01000044">
    <property type="protein sequence ID" value="KRS12237.1"/>
    <property type="molecule type" value="Genomic_DNA"/>
</dbReference>
<dbReference type="KEGG" id="rid:RIdsm_05674"/>
<dbReference type="OrthoDB" id="9814238at2"/>
<accession>A0A0T5NTH4</accession>
<dbReference type="Pfam" id="PF00892">
    <property type="entry name" value="EamA"/>
    <property type="match status" value="2"/>
</dbReference>
<evidence type="ECO:0000313" key="9">
    <source>
        <dbReference type="EMBL" id="QEW29828.1"/>
    </source>
</evidence>
<feature type="transmembrane region" description="Helical" evidence="6">
    <location>
        <begin position="207"/>
        <end position="232"/>
    </location>
</feature>
<dbReference type="PANTHER" id="PTHR32322">
    <property type="entry name" value="INNER MEMBRANE TRANSPORTER"/>
    <property type="match status" value="1"/>
</dbReference>
<evidence type="ECO:0000256" key="1">
    <source>
        <dbReference type="ARBA" id="ARBA00004141"/>
    </source>
</evidence>
<dbReference type="InterPro" id="IPR050638">
    <property type="entry name" value="AA-Vitamin_Transporters"/>
</dbReference>
<gene>
    <name evidence="9" type="primary">yijE_2</name>
    <name evidence="9" type="ORF">RIdsm_05674</name>
    <name evidence="8" type="ORF">XM52_28305</name>
</gene>
<feature type="domain" description="EamA" evidence="7">
    <location>
        <begin position="8"/>
        <end position="137"/>
    </location>
</feature>
<feature type="transmembrane region" description="Helical" evidence="6">
    <location>
        <begin position="269"/>
        <end position="285"/>
    </location>
</feature>
<dbReference type="STRING" id="540747.SAMN04488031_1325"/>
<keyword evidence="5 6" id="KW-0472">Membrane</keyword>
<proteinExistence type="inferred from homology"/>
<geneLocation type="plasmid" evidence="11">
    <name>pridsm_01</name>
</geneLocation>
<protein>
    <submittedName>
        <fullName evidence="8 9">Transporter</fullName>
    </submittedName>
</protein>
<evidence type="ECO:0000256" key="6">
    <source>
        <dbReference type="SAM" id="Phobius"/>
    </source>
</evidence>
<feature type="transmembrane region" description="Helical" evidence="6">
    <location>
        <begin position="93"/>
        <end position="114"/>
    </location>
</feature>
<evidence type="ECO:0000256" key="5">
    <source>
        <dbReference type="ARBA" id="ARBA00023136"/>
    </source>
</evidence>
<keyword evidence="9" id="KW-0614">Plasmid</keyword>
<keyword evidence="4 6" id="KW-1133">Transmembrane helix</keyword>
<dbReference type="GO" id="GO:0016020">
    <property type="term" value="C:membrane"/>
    <property type="evidence" value="ECO:0007669"/>
    <property type="project" value="UniProtKB-SubCell"/>
</dbReference>
<reference evidence="9 11" key="2">
    <citation type="submission" date="2018-08" db="EMBL/GenBank/DDBJ databases">
        <title>Genetic Globetrotter - A new plasmid hitch-hiking vast phylogenetic and geographic distances.</title>
        <authorList>
            <person name="Vollmers J."/>
            <person name="Petersen J."/>
        </authorList>
    </citation>
    <scope>NUCLEOTIDE SEQUENCE [LARGE SCALE GENOMIC DNA]</scope>
    <source>
        <strain evidence="9 11">DSM 26383</strain>
        <plasmid evidence="9">pRIdsm_01</plasmid>
        <plasmid evidence="11">pridsm_01</plasmid>
    </source>
</reference>
<feature type="transmembrane region" description="Helical" evidence="6">
    <location>
        <begin position="149"/>
        <end position="170"/>
    </location>
</feature>
<dbReference type="SUPFAM" id="SSF103481">
    <property type="entry name" value="Multidrug resistance efflux transporter EmrE"/>
    <property type="match status" value="2"/>
</dbReference>
<dbReference type="PANTHER" id="PTHR32322:SF2">
    <property type="entry name" value="EAMA DOMAIN-CONTAINING PROTEIN"/>
    <property type="match status" value="1"/>
</dbReference>
<geneLocation type="plasmid" evidence="9">
    <name>pRIdsm_01</name>
</geneLocation>
<name>A0A0T5NTH4_9RHOB</name>
<comment type="similarity">
    <text evidence="2">Belongs to the EamA transporter family.</text>
</comment>
<dbReference type="PATRIC" id="fig|540747.5.peg.4794"/>
<feature type="transmembrane region" description="Helical" evidence="6">
    <location>
        <begin position="66"/>
        <end position="87"/>
    </location>
</feature>
<feature type="transmembrane region" description="Helical" evidence="6">
    <location>
        <begin position="182"/>
        <end position="201"/>
    </location>
</feature>
<dbReference type="Proteomes" id="UP000325785">
    <property type="component" value="Plasmid pRIdsm_01"/>
</dbReference>
<feature type="transmembrane region" description="Helical" evidence="6">
    <location>
        <begin position="7"/>
        <end position="27"/>
    </location>
</feature>
<organism evidence="8 10">
    <name type="scientific">Roseovarius indicus</name>
    <dbReference type="NCBI Taxonomy" id="540747"/>
    <lineage>
        <taxon>Bacteria</taxon>
        <taxon>Pseudomonadati</taxon>
        <taxon>Pseudomonadota</taxon>
        <taxon>Alphaproteobacteria</taxon>
        <taxon>Rhodobacterales</taxon>
        <taxon>Roseobacteraceae</taxon>
        <taxon>Roseovarius</taxon>
    </lineage>
</organism>
<evidence type="ECO:0000259" key="7">
    <source>
        <dbReference type="Pfam" id="PF00892"/>
    </source>
</evidence>
<keyword evidence="10" id="KW-1185">Reference proteome</keyword>
<evidence type="ECO:0000313" key="8">
    <source>
        <dbReference type="EMBL" id="KRS12237.1"/>
    </source>
</evidence>
<comment type="subcellular location">
    <subcellularLocation>
        <location evidence="1">Membrane</location>
        <topology evidence="1">Multi-pass membrane protein</topology>
    </subcellularLocation>
</comment>
<evidence type="ECO:0000313" key="11">
    <source>
        <dbReference type="Proteomes" id="UP000325785"/>
    </source>
</evidence>
<evidence type="ECO:0000256" key="3">
    <source>
        <dbReference type="ARBA" id="ARBA00022692"/>
    </source>
</evidence>
<feature type="transmembrane region" description="Helical" evidence="6">
    <location>
        <begin position="244"/>
        <end position="263"/>
    </location>
</feature>
<reference evidence="8 10" key="1">
    <citation type="submission" date="2015-04" db="EMBL/GenBank/DDBJ databases">
        <title>The draft genome sequence of Roseovarius indicus B108T.</title>
        <authorList>
            <person name="Li G."/>
            <person name="Lai Q."/>
            <person name="Shao Z."/>
            <person name="Yan P."/>
        </authorList>
    </citation>
    <scope>NUCLEOTIDE SEQUENCE [LARGE SCALE GENOMIC DNA]</scope>
    <source>
        <strain evidence="8 10">B108</strain>
    </source>
</reference>
<dbReference type="EMBL" id="CP031599">
    <property type="protein sequence ID" value="QEW29828.1"/>
    <property type="molecule type" value="Genomic_DNA"/>
</dbReference>
<dbReference type="InterPro" id="IPR037185">
    <property type="entry name" value="EmrE-like"/>
</dbReference>
<dbReference type="Gene3D" id="1.10.3730.20">
    <property type="match status" value="1"/>
</dbReference>
<dbReference type="InterPro" id="IPR000620">
    <property type="entry name" value="EamA_dom"/>
</dbReference>
<sequence length="310" mass="32652">MTPVATLKIVFAMVLWALCFPVIVAGLEYSPHLTFAAMRAALAGIILTLLALVLGRPFPRGWRVWMTLSGVGLGATSLGFLGMFHAAEFVSPGLATVIANTQPLLAAVLAALWLGEKLSIRGGSGLFAGFAGIVLIALPDFLAERNESYAIGVLYIILAAAGVTFSNVMIKSIAGKVDSLSAMGLQMLLGSVPLAIAALVTEEPTTINWTFTFIASLLALALAGSALVYWLWFTALETVPLNRANAFSFLIPVFGLTLGFVIYGERLSLLQIIGIVMIFLGIALVHRRKAMLGNEVDSEAPASQSGGGEV</sequence>
<keyword evidence="3 6" id="KW-0812">Transmembrane</keyword>